<protein>
    <submittedName>
        <fullName evidence="2">Porin</fullName>
    </submittedName>
</protein>
<dbReference type="EMBL" id="CP071517">
    <property type="protein sequence ID" value="QSX76271.1"/>
    <property type="molecule type" value="Genomic_DNA"/>
</dbReference>
<evidence type="ECO:0000313" key="2">
    <source>
        <dbReference type="EMBL" id="QSX76271.1"/>
    </source>
</evidence>
<dbReference type="SUPFAM" id="SSF56935">
    <property type="entry name" value="Porins"/>
    <property type="match status" value="1"/>
</dbReference>
<evidence type="ECO:0000313" key="3">
    <source>
        <dbReference type="Proteomes" id="UP000663400"/>
    </source>
</evidence>
<dbReference type="RefSeq" id="WP_200605802.1">
    <property type="nucleotide sequence ID" value="NZ_CP071517.1"/>
</dbReference>
<evidence type="ECO:0000256" key="1">
    <source>
        <dbReference type="SAM" id="SignalP"/>
    </source>
</evidence>
<organism evidence="2 3">
    <name type="scientific">Lysobacter arenosi</name>
    <dbReference type="NCBI Taxonomy" id="2795387"/>
    <lineage>
        <taxon>Bacteria</taxon>
        <taxon>Pseudomonadati</taxon>
        <taxon>Pseudomonadota</taxon>
        <taxon>Gammaproteobacteria</taxon>
        <taxon>Lysobacterales</taxon>
        <taxon>Lysobacteraceae</taxon>
        <taxon>Lysobacter</taxon>
    </lineage>
</organism>
<dbReference type="InterPro" id="IPR023614">
    <property type="entry name" value="Porin_dom_sf"/>
</dbReference>
<dbReference type="Proteomes" id="UP000663400">
    <property type="component" value="Chromosome"/>
</dbReference>
<gene>
    <name evidence="2" type="ORF">HIV01_007225</name>
</gene>
<dbReference type="InterPro" id="IPR010870">
    <property type="entry name" value="Porin_O/P"/>
</dbReference>
<reference evidence="2 3" key="1">
    <citation type="submission" date="2021-02" db="EMBL/GenBank/DDBJ databases">
        <title>Lysobacter arenosi sp. nov., isolated from soil of gangwondo yeongwol, south Korea.</title>
        <authorList>
            <person name="Kim K.R."/>
            <person name="Kim K.H."/>
            <person name="Jeon C.O."/>
        </authorList>
    </citation>
    <scope>NUCLEOTIDE SEQUENCE [LARGE SCALE GENOMIC DNA]</scope>
    <source>
        <strain evidence="2 3">R7</strain>
    </source>
</reference>
<keyword evidence="1" id="KW-0732">Signal</keyword>
<sequence>MKLSRSTLSVALLAVLAAPAAHAEIAFDVIGGSEISFEGLVQADYNYFDNDFANLNGDAPDGKDSDNELRRAELVLKGKGPGNIDWVVGYDAKADKWLDVNAKYKLGGDANHWFQAGQFKQPNSLEELSSTKNNDFISKSLVTNTFGIARRLGAAYHYGTNDWGITASYFTRELTEHPAPTPHGPGFGFRGNWAPINEKGNILHFGLSYIDYDTFTDTVRIRARPDADLAGQRIVDTGNMTNADRQSTIGAEAMWVTGPVKVQGEYMQSTVDRYNNGNPRQSKDYDANSWYVSGLWNITGETWGYKDGVPTTPLPDSPASGMWQAGLRFDTIDLDDGRAIAGATPTAASVVDGVLGGQMDTWTVGVNWYWRSNFKFMLNYVMVDSSRYFVRTPAAPYADIPANNNVLVNRKVDDNPNILEARVQLYW</sequence>
<name>A0ABX7RHD9_9GAMM</name>
<dbReference type="Pfam" id="PF07396">
    <property type="entry name" value="Porin_O_P"/>
    <property type="match status" value="1"/>
</dbReference>
<dbReference type="Gene3D" id="2.40.160.10">
    <property type="entry name" value="Porin"/>
    <property type="match status" value="1"/>
</dbReference>
<proteinExistence type="predicted"/>
<accession>A0ABX7RHD9</accession>
<keyword evidence="3" id="KW-1185">Reference proteome</keyword>
<feature type="chain" id="PRO_5046641219" evidence="1">
    <location>
        <begin position="24"/>
        <end position="427"/>
    </location>
</feature>
<feature type="signal peptide" evidence="1">
    <location>
        <begin position="1"/>
        <end position="23"/>
    </location>
</feature>